<dbReference type="AlphaFoldDB" id="W9R4K0"/>
<evidence type="ECO:0000256" key="1">
    <source>
        <dbReference type="ARBA" id="ARBA00000900"/>
    </source>
</evidence>
<keyword evidence="9 13" id="KW-1133">Transmembrane helix</keyword>
<dbReference type="Gene3D" id="3.30.40.10">
    <property type="entry name" value="Zinc/RING finger domain, C3HC4 (zinc finger)"/>
    <property type="match status" value="1"/>
</dbReference>
<keyword evidence="5 13" id="KW-0812">Transmembrane</keyword>
<keyword evidence="12" id="KW-0863">Zinc-finger</keyword>
<evidence type="ECO:0000256" key="7">
    <source>
        <dbReference type="ARBA" id="ARBA00022786"/>
    </source>
</evidence>
<keyword evidence="10 13" id="KW-0472">Membrane</keyword>
<keyword evidence="6" id="KW-0479">Metal-binding</keyword>
<dbReference type="InterPro" id="IPR044602">
    <property type="entry name" value="ATL10/ATL72-79-like"/>
</dbReference>
<name>W9R4K0_9ROSA</name>
<feature type="transmembrane region" description="Helical" evidence="13">
    <location>
        <begin position="44"/>
        <end position="65"/>
    </location>
</feature>
<evidence type="ECO:0000313" key="15">
    <source>
        <dbReference type="EMBL" id="EXB56266.1"/>
    </source>
</evidence>
<dbReference type="Proteomes" id="UP000030645">
    <property type="component" value="Unassembled WGS sequence"/>
</dbReference>
<proteinExistence type="inferred from homology"/>
<dbReference type="InterPro" id="IPR013083">
    <property type="entry name" value="Znf_RING/FYVE/PHD"/>
</dbReference>
<evidence type="ECO:0000313" key="16">
    <source>
        <dbReference type="Proteomes" id="UP000030645"/>
    </source>
</evidence>
<sequence length="190" mass="20704">MTIRTFRLLGGVKSPSSTTVTAGSASSPLPEIDVSFIGVLFTDVFYALIALLCLTVLLVVCSCLFECLKMMLMKKSSSTADVDPSFAAANCTICLFEFAEGDEIRELRQCGHAFHVTCINTWLRWHSSCPTCAHMIQGRDHIINSLRFFLNPFLVGGLSPYILGLPSLGRFPSQLEALKCSPLVGPDVAH</sequence>
<dbReference type="InterPro" id="IPR001841">
    <property type="entry name" value="Znf_RING"/>
</dbReference>
<dbReference type="SMART" id="SM00184">
    <property type="entry name" value="RING"/>
    <property type="match status" value="1"/>
</dbReference>
<evidence type="ECO:0000256" key="12">
    <source>
        <dbReference type="PROSITE-ProRule" id="PRU00175"/>
    </source>
</evidence>
<evidence type="ECO:0000256" key="3">
    <source>
        <dbReference type="ARBA" id="ARBA00012483"/>
    </source>
</evidence>
<evidence type="ECO:0000256" key="10">
    <source>
        <dbReference type="ARBA" id="ARBA00023136"/>
    </source>
</evidence>
<dbReference type="GO" id="GO:0061630">
    <property type="term" value="F:ubiquitin protein ligase activity"/>
    <property type="evidence" value="ECO:0007669"/>
    <property type="project" value="UniProtKB-EC"/>
</dbReference>
<evidence type="ECO:0000256" key="5">
    <source>
        <dbReference type="ARBA" id="ARBA00022692"/>
    </source>
</evidence>
<dbReference type="EMBL" id="KE344284">
    <property type="protein sequence ID" value="EXB56266.1"/>
    <property type="molecule type" value="Genomic_DNA"/>
</dbReference>
<reference evidence="16" key="1">
    <citation type="submission" date="2013-01" db="EMBL/GenBank/DDBJ databases">
        <title>Draft Genome Sequence of a Mulberry Tree, Morus notabilis C.K. Schneid.</title>
        <authorList>
            <person name="He N."/>
            <person name="Zhao S."/>
        </authorList>
    </citation>
    <scope>NUCLEOTIDE SEQUENCE</scope>
</reference>
<feature type="domain" description="RING-type" evidence="14">
    <location>
        <begin position="91"/>
        <end position="132"/>
    </location>
</feature>
<accession>W9R4K0</accession>
<evidence type="ECO:0000256" key="8">
    <source>
        <dbReference type="ARBA" id="ARBA00022833"/>
    </source>
</evidence>
<evidence type="ECO:0000256" key="6">
    <source>
        <dbReference type="ARBA" id="ARBA00022723"/>
    </source>
</evidence>
<gene>
    <name evidence="15" type="ORF">L484_024804</name>
</gene>
<dbReference type="eggNOG" id="KOG0800">
    <property type="taxonomic scope" value="Eukaryota"/>
</dbReference>
<evidence type="ECO:0000256" key="9">
    <source>
        <dbReference type="ARBA" id="ARBA00022989"/>
    </source>
</evidence>
<dbReference type="EC" id="2.3.2.27" evidence="3"/>
<keyword evidence="7" id="KW-0833">Ubl conjugation pathway</keyword>
<dbReference type="PANTHER" id="PTHR46905">
    <property type="entry name" value="RING-H2 FINGER PROTEIN ATL78"/>
    <property type="match status" value="1"/>
</dbReference>
<dbReference type="GO" id="GO:0016020">
    <property type="term" value="C:membrane"/>
    <property type="evidence" value="ECO:0007669"/>
    <property type="project" value="UniProtKB-SubCell"/>
</dbReference>
<dbReference type="SUPFAM" id="SSF57850">
    <property type="entry name" value="RING/U-box"/>
    <property type="match status" value="1"/>
</dbReference>
<protein>
    <recommendedName>
        <fullName evidence="3">RING-type E3 ubiquitin transferase</fullName>
        <ecNumber evidence="3">2.3.2.27</ecNumber>
    </recommendedName>
</protein>
<comment type="similarity">
    <text evidence="11">Belongs to the RING-type zinc finger family. ATL subfamily.</text>
</comment>
<dbReference type="PANTHER" id="PTHR46905:SF7">
    <property type="entry name" value="RING-H2 FINGER PROTEIN ATL78"/>
    <property type="match status" value="1"/>
</dbReference>
<keyword evidence="4" id="KW-0808">Transferase</keyword>
<evidence type="ECO:0000256" key="4">
    <source>
        <dbReference type="ARBA" id="ARBA00022679"/>
    </source>
</evidence>
<evidence type="ECO:0000256" key="2">
    <source>
        <dbReference type="ARBA" id="ARBA00004167"/>
    </source>
</evidence>
<evidence type="ECO:0000256" key="11">
    <source>
        <dbReference type="ARBA" id="ARBA00024209"/>
    </source>
</evidence>
<evidence type="ECO:0000259" key="14">
    <source>
        <dbReference type="PROSITE" id="PS50089"/>
    </source>
</evidence>
<organism evidence="15 16">
    <name type="scientific">Morus notabilis</name>
    <dbReference type="NCBI Taxonomy" id="981085"/>
    <lineage>
        <taxon>Eukaryota</taxon>
        <taxon>Viridiplantae</taxon>
        <taxon>Streptophyta</taxon>
        <taxon>Embryophyta</taxon>
        <taxon>Tracheophyta</taxon>
        <taxon>Spermatophyta</taxon>
        <taxon>Magnoliopsida</taxon>
        <taxon>eudicotyledons</taxon>
        <taxon>Gunneridae</taxon>
        <taxon>Pentapetalae</taxon>
        <taxon>rosids</taxon>
        <taxon>fabids</taxon>
        <taxon>Rosales</taxon>
        <taxon>Moraceae</taxon>
        <taxon>Moreae</taxon>
        <taxon>Morus</taxon>
    </lineage>
</organism>
<dbReference type="Pfam" id="PF13639">
    <property type="entry name" value="zf-RING_2"/>
    <property type="match status" value="1"/>
</dbReference>
<evidence type="ECO:0000256" key="13">
    <source>
        <dbReference type="SAM" id="Phobius"/>
    </source>
</evidence>
<comment type="subcellular location">
    <subcellularLocation>
        <location evidence="2">Membrane</location>
        <topology evidence="2">Single-pass membrane protein</topology>
    </subcellularLocation>
</comment>
<dbReference type="GO" id="GO:0016567">
    <property type="term" value="P:protein ubiquitination"/>
    <property type="evidence" value="ECO:0007669"/>
    <property type="project" value="InterPro"/>
</dbReference>
<dbReference type="GO" id="GO:0008270">
    <property type="term" value="F:zinc ion binding"/>
    <property type="evidence" value="ECO:0007669"/>
    <property type="project" value="UniProtKB-KW"/>
</dbReference>
<dbReference type="PROSITE" id="PS50089">
    <property type="entry name" value="ZF_RING_2"/>
    <property type="match status" value="1"/>
</dbReference>
<comment type="catalytic activity">
    <reaction evidence="1">
        <text>S-ubiquitinyl-[E2 ubiquitin-conjugating enzyme]-L-cysteine + [acceptor protein]-L-lysine = [E2 ubiquitin-conjugating enzyme]-L-cysteine + N(6)-ubiquitinyl-[acceptor protein]-L-lysine.</text>
        <dbReference type="EC" id="2.3.2.27"/>
    </reaction>
</comment>
<keyword evidence="8" id="KW-0862">Zinc</keyword>
<keyword evidence="16" id="KW-1185">Reference proteome</keyword>